<evidence type="ECO:0000313" key="2">
    <source>
        <dbReference type="EMBL" id="PON73340.1"/>
    </source>
</evidence>
<proteinExistence type="predicted"/>
<sequence length="60" mass="7086">MKLLEWRRQRTGGSSCQRRQLEGCRGRPNSSSSRELNATMDYFRPILHLWKFKSIAKLGF</sequence>
<protein>
    <submittedName>
        <fullName evidence="2">Uncharacterized protein</fullName>
    </submittedName>
</protein>
<dbReference type="EMBL" id="JXTB01000034">
    <property type="protein sequence ID" value="PON73340.1"/>
    <property type="molecule type" value="Genomic_DNA"/>
</dbReference>
<keyword evidence="3" id="KW-1185">Reference proteome</keyword>
<dbReference type="Proteomes" id="UP000237105">
    <property type="component" value="Unassembled WGS sequence"/>
</dbReference>
<dbReference type="AlphaFoldDB" id="A0A2P5DJ95"/>
<accession>A0A2P5DJ95</accession>
<feature type="region of interest" description="Disordered" evidence="1">
    <location>
        <begin position="1"/>
        <end position="33"/>
    </location>
</feature>
<organism evidence="2 3">
    <name type="scientific">Parasponia andersonii</name>
    <name type="common">Sponia andersonii</name>
    <dbReference type="NCBI Taxonomy" id="3476"/>
    <lineage>
        <taxon>Eukaryota</taxon>
        <taxon>Viridiplantae</taxon>
        <taxon>Streptophyta</taxon>
        <taxon>Embryophyta</taxon>
        <taxon>Tracheophyta</taxon>
        <taxon>Spermatophyta</taxon>
        <taxon>Magnoliopsida</taxon>
        <taxon>eudicotyledons</taxon>
        <taxon>Gunneridae</taxon>
        <taxon>Pentapetalae</taxon>
        <taxon>rosids</taxon>
        <taxon>fabids</taxon>
        <taxon>Rosales</taxon>
        <taxon>Cannabaceae</taxon>
        <taxon>Parasponia</taxon>
    </lineage>
</organism>
<evidence type="ECO:0000313" key="3">
    <source>
        <dbReference type="Proteomes" id="UP000237105"/>
    </source>
</evidence>
<evidence type="ECO:0000256" key="1">
    <source>
        <dbReference type="SAM" id="MobiDB-lite"/>
    </source>
</evidence>
<name>A0A2P5DJ95_PARAD</name>
<comment type="caution">
    <text evidence="2">The sequence shown here is derived from an EMBL/GenBank/DDBJ whole genome shotgun (WGS) entry which is preliminary data.</text>
</comment>
<gene>
    <name evidence="2" type="ORF">PanWU01x14_058440</name>
</gene>
<dbReference type="OrthoDB" id="10275205at2759"/>
<reference evidence="3" key="1">
    <citation type="submission" date="2016-06" db="EMBL/GenBank/DDBJ databases">
        <title>Parallel loss of symbiosis genes in relatives of nitrogen-fixing non-legume Parasponia.</title>
        <authorList>
            <person name="Van Velzen R."/>
            <person name="Holmer R."/>
            <person name="Bu F."/>
            <person name="Rutten L."/>
            <person name="Van Zeijl A."/>
            <person name="Liu W."/>
            <person name="Santuari L."/>
            <person name="Cao Q."/>
            <person name="Sharma T."/>
            <person name="Shen D."/>
            <person name="Roswanjaya Y."/>
            <person name="Wardhani T."/>
            <person name="Kalhor M.S."/>
            <person name="Jansen J."/>
            <person name="Van den Hoogen J."/>
            <person name="Gungor B."/>
            <person name="Hartog M."/>
            <person name="Hontelez J."/>
            <person name="Verver J."/>
            <person name="Yang W.-C."/>
            <person name="Schijlen E."/>
            <person name="Repin R."/>
            <person name="Schilthuizen M."/>
            <person name="Schranz E."/>
            <person name="Heidstra R."/>
            <person name="Miyata K."/>
            <person name="Fedorova E."/>
            <person name="Kohlen W."/>
            <person name="Bisseling T."/>
            <person name="Smit S."/>
            <person name="Geurts R."/>
        </authorList>
    </citation>
    <scope>NUCLEOTIDE SEQUENCE [LARGE SCALE GENOMIC DNA]</scope>
    <source>
        <strain evidence="3">cv. WU1-14</strain>
    </source>
</reference>